<organism evidence="1 2">
    <name type="scientific">Pseudomonas syringae pv. lapsa</name>
    <dbReference type="NCBI Taxonomy" id="199201"/>
    <lineage>
        <taxon>Bacteria</taxon>
        <taxon>Pseudomonadati</taxon>
        <taxon>Pseudomonadota</taxon>
        <taxon>Gammaproteobacteria</taxon>
        <taxon>Pseudomonadales</taxon>
        <taxon>Pseudomonadaceae</taxon>
        <taxon>Pseudomonas</taxon>
        <taxon>Pseudomonas syringae</taxon>
    </lineage>
</organism>
<dbReference type="AlphaFoldDB" id="A0AB74A616"/>
<dbReference type="EMBL" id="RBNO01000063">
    <property type="protein sequence ID" value="RML25785.1"/>
    <property type="molecule type" value="Genomic_DNA"/>
</dbReference>
<name>A0AB74A616_PSESX</name>
<comment type="caution">
    <text evidence="1">The sequence shown here is derived from an EMBL/GenBank/DDBJ whole genome shotgun (WGS) entry which is preliminary data.</text>
</comment>
<reference evidence="1 2" key="1">
    <citation type="submission" date="2018-08" db="EMBL/GenBank/DDBJ databases">
        <title>Recombination of ecologically and evolutionarily significant loci maintains genetic cohesion in the Pseudomonas syringae species complex.</title>
        <authorList>
            <person name="Dillon M."/>
            <person name="Thakur S."/>
            <person name="Almeida R.N.D."/>
            <person name="Weir B.S."/>
            <person name="Guttman D.S."/>
        </authorList>
    </citation>
    <scope>NUCLEOTIDE SEQUENCE [LARGE SCALE GENOMIC DNA]</scope>
    <source>
        <strain evidence="1 2">ICMP 3946</strain>
    </source>
</reference>
<sequence length="56" mass="6457">MAGAPPMECSKTLVGASLLANAMDQTRCFRSLYRPFREQARSHRECVWQALRRVMQ</sequence>
<protein>
    <submittedName>
        <fullName evidence="1">Uncharacterized protein</fullName>
    </submittedName>
</protein>
<proteinExistence type="predicted"/>
<dbReference type="Proteomes" id="UP000267978">
    <property type="component" value="Unassembled WGS sequence"/>
</dbReference>
<accession>A0AB74A616</accession>
<evidence type="ECO:0000313" key="1">
    <source>
        <dbReference type="EMBL" id="RML25785.1"/>
    </source>
</evidence>
<gene>
    <name evidence="1" type="ORF">ALQ98_00031</name>
</gene>
<evidence type="ECO:0000313" key="2">
    <source>
        <dbReference type="Proteomes" id="UP000267978"/>
    </source>
</evidence>